<protein>
    <submittedName>
        <fullName evidence="3">Uncharacterized protein</fullName>
    </submittedName>
</protein>
<evidence type="ECO:0000256" key="2">
    <source>
        <dbReference type="PROSITE-ProRule" id="PRU00708"/>
    </source>
</evidence>
<evidence type="ECO:0000256" key="1">
    <source>
        <dbReference type="ARBA" id="ARBA00022737"/>
    </source>
</evidence>
<accession>A0AA38TNB8</accession>
<gene>
    <name evidence="3" type="ORF">OSB04_000054</name>
</gene>
<feature type="repeat" description="PPR" evidence="2">
    <location>
        <begin position="788"/>
        <end position="822"/>
    </location>
</feature>
<dbReference type="PANTHER" id="PTHR47926:SF406">
    <property type="entry name" value="REPEAT (PPR) SUPERFAMILY PROTEIN, PUTATIVE-RELATED"/>
    <property type="match status" value="1"/>
</dbReference>
<dbReference type="PROSITE" id="PS51375">
    <property type="entry name" value="PPR"/>
    <property type="match status" value="8"/>
</dbReference>
<dbReference type="Pfam" id="PF01535">
    <property type="entry name" value="PPR"/>
    <property type="match status" value="9"/>
</dbReference>
<dbReference type="FunFam" id="1.25.40.10:FF:000031">
    <property type="entry name" value="Pentatricopeptide repeat-containing protein mitochondrial"/>
    <property type="match status" value="1"/>
</dbReference>
<evidence type="ECO:0000313" key="3">
    <source>
        <dbReference type="EMBL" id="KAJ9564088.1"/>
    </source>
</evidence>
<feature type="repeat" description="PPR" evidence="2">
    <location>
        <begin position="519"/>
        <end position="549"/>
    </location>
</feature>
<dbReference type="InterPro" id="IPR002885">
    <property type="entry name" value="PPR_rpt"/>
</dbReference>
<dbReference type="Pfam" id="PF20430">
    <property type="entry name" value="Eplus_motif"/>
    <property type="match status" value="1"/>
</dbReference>
<feature type="repeat" description="PPR" evidence="2">
    <location>
        <begin position="146"/>
        <end position="180"/>
    </location>
</feature>
<organism evidence="3 4">
    <name type="scientific">Centaurea solstitialis</name>
    <name type="common">yellow star-thistle</name>
    <dbReference type="NCBI Taxonomy" id="347529"/>
    <lineage>
        <taxon>Eukaryota</taxon>
        <taxon>Viridiplantae</taxon>
        <taxon>Streptophyta</taxon>
        <taxon>Embryophyta</taxon>
        <taxon>Tracheophyta</taxon>
        <taxon>Spermatophyta</taxon>
        <taxon>Magnoliopsida</taxon>
        <taxon>eudicotyledons</taxon>
        <taxon>Gunneridae</taxon>
        <taxon>Pentapetalae</taxon>
        <taxon>asterids</taxon>
        <taxon>campanulids</taxon>
        <taxon>Asterales</taxon>
        <taxon>Asteraceae</taxon>
        <taxon>Carduoideae</taxon>
        <taxon>Cardueae</taxon>
        <taxon>Centaureinae</taxon>
        <taxon>Centaurea</taxon>
    </lineage>
</organism>
<comment type="caution">
    <text evidence="3">The sequence shown here is derived from an EMBL/GenBank/DDBJ whole genome shotgun (WGS) entry which is preliminary data.</text>
</comment>
<dbReference type="SUPFAM" id="SSF48452">
    <property type="entry name" value="TPR-like"/>
    <property type="match status" value="1"/>
</dbReference>
<dbReference type="FunFam" id="1.25.40.10:FF:000670">
    <property type="entry name" value="Pentatricopeptide repeat-containing protein"/>
    <property type="match status" value="1"/>
</dbReference>
<sequence length="868" mass="97239">MLKQLIIQSHFHFTRITIISPFPPIQFSTQIHPTSINTFFNPKPLTSFNKPTFSHIYQQCSHQKTIDHGKQAHAHMIASGFQPTVFVTNCLIQMYVKCSSLDYARKVFDEMPHRDTVSWNAMVFGYAGFGCMDMARKMFDVMPEKDIVSWNSLVSGYLRNGMFWESVEVFVRVRREGLEVDATTFAVVLKACLGLEDYGFGVQVHGVVVRMGFVHDVVAASATVDMYAKCRKLEESLRFFDEMPVKNWVSWSALIAGCVQNDEFLNGLELFKKMQKNGVGVSQSTYASVFRSCAGLSELRFGSQLHAHSLKMNFGSDTIVGTATLDMYAKCGRLCDAKKLFRTLSIHNRQSYNAIIIGCARVDQGFEALGLFHDLINTDLGFDDITLSGAFSACAVVKSYAFGAQLHALTIKSVLDRNVCVENAILDMYGKCGALREARRVFDEMEIRDAVSWNAIIAAYEQNRNVDETLSLLVSMLGSGMEPDEFTFGSVLKACAGLRDLNYGSEIHGRVVKSGMGFDPFVGSTLVDMYCKCAKVEDAEKLHERMDEQTMVSWNAIISGFSSQEEGESAQRFFSQMLKTGAKPDNFTFATVLDTCANLATVNLGRQVHAQIIKQEMQSDVFISSTLVDMYSKCGNMHESRLAFEKSPARDFVTWNAMICGYAQHGLGHDAIALFESMKHHGVDPNHATFVSVLRACAHVGLVETGSQYFDAMLNDYGLKPQLEHYACMVDILGRSGQVDKALDLINEMPVEADDVIWRSLLGICKLQRNVEVAEEAASALLRLDPHDSSAYVLLGNIYADLGMWEEVSKIRKEMRKFGLKKEPGCSWIEVKHELHMFTIGDKAHPKCKEIYEMLDELIREMAFDDED</sequence>
<feature type="repeat" description="PPR" evidence="2">
    <location>
        <begin position="115"/>
        <end position="145"/>
    </location>
</feature>
<feature type="repeat" description="PPR" evidence="2">
    <location>
        <begin position="449"/>
        <end position="483"/>
    </location>
</feature>
<dbReference type="Proteomes" id="UP001172457">
    <property type="component" value="Chromosome 1"/>
</dbReference>
<dbReference type="InterPro" id="IPR046848">
    <property type="entry name" value="E_motif"/>
</dbReference>
<dbReference type="FunFam" id="1.25.40.10:FF:000669">
    <property type="entry name" value="Pentatricopeptide repeat-containing protein At4g33990"/>
    <property type="match status" value="1"/>
</dbReference>
<dbReference type="NCBIfam" id="TIGR00756">
    <property type="entry name" value="PPR"/>
    <property type="match status" value="6"/>
</dbReference>
<reference evidence="3" key="1">
    <citation type="submission" date="2023-03" db="EMBL/GenBank/DDBJ databases">
        <title>Chromosome-scale reference genome and RAD-based genetic map of yellow starthistle (Centaurea solstitialis) reveal putative structural variation and QTLs associated with invader traits.</title>
        <authorList>
            <person name="Reatini B."/>
            <person name="Cang F.A."/>
            <person name="Jiang Q."/>
            <person name="Mckibben M.T.W."/>
            <person name="Barker M.S."/>
            <person name="Rieseberg L.H."/>
            <person name="Dlugosch K.M."/>
        </authorList>
    </citation>
    <scope>NUCLEOTIDE SEQUENCE</scope>
    <source>
        <strain evidence="3">CAN-66</strain>
        <tissue evidence="3">Leaf</tissue>
    </source>
</reference>
<dbReference type="InterPro" id="IPR046849">
    <property type="entry name" value="E2_motif"/>
</dbReference>
<dbReference type="EMBL" id="JARYMX010000001">
    <property type="protein sequence ID" value="KAJ9564088.1"/>
    <property type="molecule type" value="Genomic_DNA"/>
</dbReference>
<dbReference type="GO" id="GO:0003723">
    <property type="term" value="F:RNA binding"/>
    <property type="evidence" value="ECO:0007669"/>
    <property type="project" value="InterPro"/>
</dbReference>
<dbReference type="InterPro" id="IPR011990">
    <property type="entry name" value="TPR-like_helical_dom_sf"/>
</dbReference>
<keyword evidence="1" id="KW-0677">Repeat</keyword>
<evidence type="ECO:0000313" key="4">
    <source>
        <dbReference type="Proteomes" id="UP001172457"/>
    </source>
</evidence>
<dbReference type="FunFam" id="1.25.40.10:FF:000366">
    <property type="entry name" value="Pentatricopeptide (PPR) repeat-containing protein"/>
    <property type="match status" value="1"/>
</dbReference>
<feature type="repeat" description="PPR" evidence="2">
    <location>
        <begin position="247"/>
        <end position="281"/>
    </location>
</feature>
<dbReference type="FunFam" id="1.25.40.10:FF:000780">
    <property type="entry name" value="Pentatricopeptide repeat-containing protein isoform A"/>
    <property type="match status" value="1"/>
</dbReference>
<proteinExistence type="predicted"/>
<dbReference type="Pfam" id="PF13041">
    <property type="entry name" value="PPR_2"/>
    <property type="match status" value="3"/>
</dbReference>
<dbReference type="Gene3D" id="1.25.40.10">
    <property type="entry name" value="Tetratricopeptide repeat domain"/>
    <property type="match status" value="8"/>
</dbReference>
<dbReference type="GO" id="GO:0009451">
    <property type="term" value="P:RNA modification"/>
    <property type="evidence" value="ECO:0007669"/>
    <property type="project" value="InterPro"/>
</dbReference>
<dbReference type="InterPro" id="IPR046960">
    <property type="entry name" value="PPR_At4g14850-like_plant"/>
</dbReference>
<keyword evidence="4" id="KW-1185">Reference proteome</keyword>
<dbReference type="FunFam" id="1.25.40.10:FF:001086">
    <property type="entry name" value="Pentatricopeptide repeat-containing protein At4g33170"/>
    <property type="match status" value="1"/>
</dbReference>
<feature type="repeat" description="PPR" evidence="2">
    <location>
        <begin position="651"/>
        <end position="685"/>
    </location>
</feature>
<dbReference type="PANTHER" id="PTHR47926">
    <property type="entry name" value="PENTATRICOPEPTIDE REPEAT-CONTAINING PROTEIN"/>
    <property type="match status" value="1"/>
</dbReference>
<feature type="repeat" description="PPR" evidence="2">
    <location>
        <begin position="550"/>
        <end position="584"/>
    </location>
</feature>
<dbReference type="Pfam" id="PF20431">
    <property type="entry name" value="E_motif"/>
    <property type="match status" value="1"/>
</dbReference>
<dbReference type="AlphaFoldDB" id="A0AA38TNB8"/>
<name>A0AA38TNB8_9ASTR</name>